<sequence length="307" mass="33603">MNRNDLRKVDLHLLIVFESLMHERNLTRTAEKLFLGQPAISAALLRLRAFFDDQLFVRNGRAMEPTPRALDIHRRLPEALDGIAQAISELQAFDPASSDAVFRIGMSDDVECGLLPGLLSQLRTEAPNCVMVVRPANFLLLPGLLATGEISTGISYTTQLPANAKCRTLRNIKAVAIRADDGRGPLTLDDYCERPHALVSMSGDLSGNIDDDLARHGRRRRVSLAVPHFSGLGALIRNSDFIATIPDYVAAALVCGGGIVAEDPPFDIVPSKLMMVWRAAGDQDPAERWLRERIVSYMTASEAPGPL</sequence>
<evidence type="ECO:0000259" key="5">
    <source>
        <dbReference type="PROSITE" id="PS50931"/>
    </source>
</evidence>
<dbReference type="Proteomes" id="UP000635983">
    <property type="component" value="Unassembled WGS sequence"/>
</dbReference>
<dbReference type="InterPro" id="IPR036388">
    <property type="entry name" value="WH-like_DNA-bd_sf"/>
</dbReference>
<evidence type="ECO:0000256" key="2">
    <source>
        <dbReference type="ARBA" id="ARBA00023015"/>
    </source>
</evidence>
<evidence type="ECO:0000256" key="3">
    <source>
        <dbReference type="ARBA" id="ARBA00023125"/>
    </source>
</evidence>
<dbReference type="RefSeq" id="WP_188982220.1">
    <property type="nucleotide sequence ID" value="NZ_BMPO01000002.1"/>
</dbReference>
<evidence type="ECO:0000313" key="7">
    <source>
        <dbReference type="Proteomes" id="UP000635983"/>
    </source>
</evidence>
<name>A0A917PQZ0_9PSED</name>
<dbReference type="PANTHER" id="PTHR30118">
    <property type="entry name" value="HTH-TYPE TRANSCRIPTIONAL REGULATOR LEUO-RELATED"/>
    <property type="match status" value="1"/>
</dbReference>
<dbReference type="InterPro" id="IPR050389">
    <property type="entry name" value="LysR-type_TF"/>
</dbReference>
<protein>
    <submittedName>
        <fullName evidence="6">LysR family transcriptional regulator</fullName>
    </submittedName>
</protein>
<evidence type="ECO:0000313" key="6">
    <source>
        <dbReference type="EMBL" id="GGJ87731.1"/>
    </source>
</evidence>
<keyword evidence="2" id="KW-0805">Transcription regulation</keyword>
<dbReference type="PANTHER" id="PTHR30118:SF15">
    <property type="entry name" value="TRANSCRIPTIONAL REGULATORY PROTEIN"/>
    <property type="match status" value="1"/>
</dbReference>
<reference evidence="6" key="1">
    <citation type="journal article" date="2014" name="Int. J. Syst. Evol. Microbiol.">
        <title>Complete genome sequence of Corynebacterium casei LMG S-19264T (=DSM 44701T), isolated from a smear-ripened cheese.</title>
        <authorList>
            <consortium name="US DOE Joint Genome Institute (JGI-PGF)"/>
            <person name="Walter F."/>
            <person name="Albersmeier A."/>
            <person name="Kalinowski J."/>
            <person name="Ruckert C."/>
        </authorList>
    </citation>
    <scope>NUCLEOTIDE SEQUENCE</scope>
    <source>
        <strain evidence="6">JCM 30078</strain>
    </source>
</reference>
<dbReference type="GO" id="GO:0003700">
    <property type="term" value="F:DNA-binding transcription factor activity"/>
    <property type="evidence" value="ECO:0007669"/>
    <property type="project" value="InterPro"/>
</dbReference>
<dbReference type="InterPro" id="IPR036390">
    <property type="entry name" value="WH_DNA-bd_sf"/>
</dbReference>
<dbReference type="GO" id="GO:0003677">
    <property type="term" value="F:DNA binding"/>
    <property type="evidence" value="ECO:0007669"/>
    <property type="project" value="UniProtKB-KW"/>
</dbReference>
<comment type="similarity">
    <text evidence="1">Belongs to the LysR transcriptional regulatory family.</text>
</comment>
<comment type="caution">
    <text evidence="6">The sequence shown here is derived from an EMBL/GenBank/DDBJ whole genome shotgun (WGS) entry which is preliminary data.</text>
</comment>
<accession>A0A917PQZ0</accession>
<proteinExistence type="inferred from homology"/>
<dbReference type="Pfam" id="PF03466">
    <property type="entry name" value="LysR_substrate"/>
    <property type="match status" value="1"/>
</dbReference>
<dbReference type="InterPro" id="IPR000847">
    <property type="entry name" value="LysR_HTH_N"/>
</dbReference>
<dbReference type="Gene3D" id="1.10.10.10">
    <property type="entry name" value="Winged helix-like DNA-binding domain superfamily/Winged helix DNA-binding domain"/>
    <property type="match status" value="1"/>
</dbReference>
<dbReference type="Gene3D" id="3.40.190.10">
    <property type="entry name" value="Periplasmic binding protein-like II"/>
    <property type="match status" value="2"/>
</dbReference>
<feature type="domain" description="HTH lysR-type" evidence="5">
    <location>
        <begin position="9"/>
        <end position="66"/>
    </location>
</feature>
<evidence type="ECO:0000256" key="1">
    <source>
        <dbReference type="ARBA" id="ARBA00009437"/>
    </source>
</evidence>
<dbReference type="PROSITE" id="PS50931">
    <property type="entry name" value="HTH_LYSR"/>
    <property type="match status" value="1"/>
</dbReference>
<reference evidence="6" key="2">
    <citation type="submission" date="2020-09" db="EMBL/GenBank/DDBJ databases">
        <authorList>
            <person name="Sun Q."/>
            <person name="Ohkuma M."/>
        </authorList>
    </citation>
    <scope>NUCLEOTIDE SEQUENCE</scope>
    <source>
        <strain evidence="6">JCM 30078</strain>
    </source>
</reference>
<dbReference type="Pfam" id="PF00126">
    <property type="entry name" value="HTH_1"/>
    <property type="match status" value="1"/>
</dbReference>
<dbReference type="SUPFAM" id="SSF46785">
    <property type="entry name" value="Winged helix' DNA-binding domain"/>
    <property type="match status" value="1"/>
</dbReference>
<evidence type="ECO:0000256" key="4">
    <source>
        <dbReference type="ARBA" id="ARBA00023163"/>
    </source>
</evidence>
<dbReference type="AlphaFoldDB" id="A0A917PQZ0"/>
<keyword evidence="3" id="KW-0238">DNA-binding</keyword>
<dbReference type="PRINTS" id="PR00039">
    <property type="entry name" value="HTHLYSR"/>
</dbReference>
<dbReference type="SUPFAM" id="SSF53850">
    <property type="entry name" value="Periplasmic binding protein-like II"/>
    <property type="match status" value="1"/>
</dbReference>
<keyword evidence="7" id="KW-1185">Reference proteome</keyword>
<gene>
    <name evidence="6" type="ORF">GCM10009304_11880</name>
</gene>
<dbReference type="EMBL" id="BMPO01000002">
    <property type="protein sequence ID" value="GGJ87731.1"/>
    <property type="molecule type" value="Genomic_DNA"/>
</dbReference>
<organism evidence="6 7">
    <name type="scientific">Pseudomonas matsuisoli</name>
    <dbReference type="NCBI Taxonomy" id="1515666"/>
    <lineage>
        <taxon>Bacteria</taxon>
        <taxon>Pseudomonadati</taxon>
        <taxon>Pseudomonadota</taxon>
        <taxon>Gammaproteobacteria</taxon>
        <taxon>Pseudomonadales</taxon>
        <taxon>Pseudomonadaceae</taxon>
        <taxon>Pseudomonas</taxon>
    </lineage>
</organism>
<keyword evidence="4" id="KW-0804">Transcription</keyword>
<dbReference type="InterPro" id="IPR005119">
    <property type="entry name" value="LysR_subst-bd"/>
</dbReference>